<evidence type="ECO:0000313" key="9">
    <source>
        <dbReference type="Proteomes" id="UP000664132"/>
    </source>
</evidence>
<accession>A0A8H7T7W9</accession>
<dbReference type="InterPro" id="IPR043129">
    <property type="entry name" value="ATPase_NBD"/>
</dbReference>
<dbReference type="Gene3D" id="1.10.8.1080">
    <property type="match status" value="1"/>
</dbReference>
<dbReference type="CDD" id="cd24007">
    <property type="entry name" value="ASKHA_NBD_eukNAGK-like"/>
    <property type="match status" value="1"/>
</dbReference>
<dbReference type="InterPro" id="IPR046348">
    <property type="entry name" value="SIS_dom_sf"/>
</dbReference>
<dbReference type="FunFam" id="3.40.50.10490:FF:000014">
    <property type="entry name" value="N-acetylmuramic acid 6-phosphate etherase"/>
    <property type="match status" value="1"/>
</dbReference>
<dbReference type="InterPro" id="IPR005488">
    <property type="entry name" value="Etherase_MurQ"/>
</dbReference>
<dbReference type="GO" id="GO:0070095">
    <property type="term" value="F:fructose-6-phosphate binding"/>
    <property type="evidence" value="ECO:0007669"/>
    <property type="project" value="TreeGrafter"/>
</dbReference>
<evidence type="ECO:0000256" key="5">
    <source>
        <dbReference type="ARBA" id="ARBA00023277"/>
    </source>
</evidence>
<dbReference type="PANTHER" id="PTHR10088:SF4">
    <property type="entry name" value="GLUCOKINASE REGULATORY PROTEIN"/>
    <property type="match status" value="1"/>
</dbReference>
<name>A0A8H7T7W9_9HELO</name>
<keyword evidence="9" id="KW-1185">Reference proteome</keyword>
<evidence type="ECO:0000259" key="7">
    <source>
        <dbReference type="PROSITE" id="PS51464"/>
    </source>
</evidence>
<evidence type="ECO:0000256" key="2">
    <source>
        <dbReference type="ARBA" id="ARBA00012122"/>
    </source>
</evidence>
<protein>
    <recommendedName>
        <fullName evidence="3">N-acetyl-D-glucosamine kinase</fullName>
        <ecNumber evidence="2">2.7.1.59</ecNumber>
    </recommendedName>
    <alternativeName>
        <fullName evidence="6">GlcNAc kinase</fullName>
    </alternativeName>
</protein>
<dbReference type="GO" id="GO:0004857">
    <property type="term" value="F:enzyme inhibitor activity"/>
    <property type="evidence" value="ECO:0007669"/>
    <property type="project" value="TreeGrafter"/>
</dbReference>
<dbReference type="GO" id="GO:0046348">
    <property type="term" value="P:amino sugar catabolic process"/>
    <property type="evidence" value="ECO:0007669"/>
    <property type="project" value="InterPro"/>
</dbReference>
<dbReference type="GO" id="GO:0005654">
    <property type="term" value="C:nucleoplasm"/>
    <property type="evidence" value="ECO:0007669"/>
    <property type="project" value="TreeGrafter"/>
</dbReference>
<dbReference type="NCBIfam" id="NF003915">
    <property type="entry name" value="PRK05441.1"/>
    <property type="match status" value="1"/>
</dbReference>
<dbReference type="PROSITE" id="PS51464">
    <property type="entry name" value="SIS"/>
    <property type="match status" value="1"/>
</dbReference>
<dbReference type="EC" id="2.7.1.59" evidence="2"/>
<dbReference type="GO" id="GO:0005829">
    <property type="term" value="C:cytosol"/>
    <property type="evidence" value="ECO:0007669"/>
    <property type="project" value="TreeGrafter"/>
</dbReference>
<dbReference type="PANTHER" id="PTHR10088">
    <property type="entry name" value="GLUCOKINASE REGULATORY PROTEIN"/>
    <property type="match status" value="1"/>
</dbReference>
<proteinExistence type="inferred from homology"/>
<evidence type="ECO:0000313" key="8">
    <source>
        <dbReference type="EMBL" id="KAG4414110.1"/>
    </source>
</evidence>
<evidence type="ECO:0000256" key="1">
    <source>
        <dbReference type="ARBA" id="ARBA00006198"/>
    </source>
</evidence>
<dbReference type="Pfam" id="PF22645">
    <property type="entry name" value="GKRP_SIS_N"/>
    <property type="match status" value="1"/>
</dbReference>
<dbReference type="Gene3D" id="3.30.420.40">
    <property type="match status" value="2"/>
</dbReference>
<dbReference type="GO" id="GO:0042593">
    <property type="term" value="P:glucose homeostasis"/>
    <property type="evidence" value="ECO:0007669"/>
    <property type="project" value="TreeGrafter"/>
</dbReference>
<dbReference type="PROSITE" id="PS01272">
    <property type="entry name" value="GCKR"/>
    <property type="match status" value="1"/>
</dbReference>
<dbReference type="GO" id="GO:0045127">
    <property type="term" value="F:N-acetylglucosamine kinase activity"/>
    <property type="evidence" value="ECO:0007669"/>
    <property type="project" value="UniProtKB-EC"/>
</dbReference>
<dbReference type="HAMAP" id="MF_00068">
    <property type="entry name" value="MurQ"/>
    <property type="match status" value="1"/>
</dbReference>
<organism evidence="8 9">
    <name type="scientific">Cadophora malorum</name>
    <dbReference type="NCBI Taxonomy" id="108018"/>
    <lineage>
        <taxon>Eukaryota</taxon>
        <taxon>Fungi</taxon>
        <taxon>Dikarya</taxon>
        <taxon>Ascomycota</taxon>
        <taxon>Pezizomycotina</taxon>
        <taxon>Leotiomycetes</taxon>
        <taxon>Helotiales</taxon>
        <taxon>Ploettnerulaceae</taxon>
        <taxon>Cadophora</taxon>
    </lineage>
</organism>
<dbReference type="GO" id="GO:0016835">
    <property type="term" value="F:carbon-oxygen lyase activity"/>
    <property type="evidence" value="ECO:0007669"/>
    <property type="project" value="InterPro"/>
</dbReference>
<dbReference type="SUPFAM" id="SSF53697">
    <property type="entry name" value="SIS domain"/>
    <property type="match status" value="1"/>
</dbReference>
<dbReference type="NCBIfam" id="NF009222">
    <property type="entry name" value="PRK12570.1"/>
    <property type="match status" value="1"/>
</dbReference>
<dbReference type="Pfam" id="PF01869">
    <property type="entry name" value="BcrAD_BadFG"/>
    <property type="match status" value="1"/>
</dbReference>
<dbReference type="GO" id="GO:0009750">
    <property type="term" value="P:response to fructose"/>
    <property type="evidence" value="ECO:0007669"/>
    <property type="project" value="TreeGrafter"/>
</dbReference>
<evidence type="ECO:0000256" key="6">
    <source>
        <dbReference type="ARBA" id="ARBA00031123"/>
    </source>
</evidence>
<reference evidence="8" key="1">
    <citation type="submission" date="2021-02" db="EMBL/GenBank/DDBJ databases">
        <title>Genome sequence Cadophora malorum strain M34.</title>
        <authorList>
            <person name="Stefanovic E."/>
            <person name="Vu D."/>
            <person name="Scully C."/>
            <person name="Dijksterhuis J."/>
            <person name="Roader J."/>
            <person name="Houbraken J."/>
        </authorList>
    </citation>
    <scope>NUCLEOTIDE SEQUENCE</scope>
    <source>
        <strain evidence="8">M34</strain>
    </source>
</reference>
<dbReference type="NCBIfam" id="TIGR00274">
    <property type="entry name" value="N-acetylmuramic acid 6-phosphate etherase"/>
    <property type="match status" value="1"/>
</dbReference>
<evidence type="ECO:0000256" key="3">
    <source>
        <dbReference type="ARBA" id="ARBA00014974"/>
    </source>
</evidence>
<dbReference type="OrthoDB" id="311172at2759"/>
<dbReference type="EMBL" id="JAFJYH010000281">
    <property type="protein sequence ID" value="KAG4414110.1"/>
    <property type="molecule type" value="Genomic_DNA"/>
</dbReference>
<gene>
    <name evidence="8" type="ORF">IFR04_012762</name>
</gene>
<dbReference type="Proteomes" id="UP000664132">
    <property type="component" value="Unassembled WGS sequence"/>
</dbReference>
<dbReference type="AlphaFoldDB" id="A0A8H7T7W9"/>
<sequence length="660" mass="70122">MTPTIVLDGLQTESRNTNSSEIDKVSTLDLCRIINKEDATVATAVNNCLPVIAEAIDALANRVRQGGRVIYVGAGTSGRLGVVDASEIPPTYSARSEQFVALIAGGDAALRFAQEGAEDDVMAAVTDLKALNMDGHLDCLIGIAASGRTPYVLRCLSFAKSLGCVTIGVACCEPSAMSKEGNVDHMISVVTGPEVVTGSTRMKAGTGTKMALNMLSTGVMIKVGKTYGNMMIDVRSSNLKLQQRSKNIIRTICGEKTPDAEEELEKLLASCGGSVKLAVATILLETTIPVAKRRLDDAGGVLTDVLQSSKPQYTKRLNTGDFVLCVDAGGSKCSAVILGKNGELGQGEAGECNVSNVGPEGAVSAISFAIQRAVDSCSAFKEEPFELIPFQSIWIGLAGYDRPNIMNRINPLLSNLFHPEARSELKITNDIELLANTVADQNSVDSVVVLVAGTGSIAMSFERQDGRLERTGRSGGWGHVLGDDGSGYGIGRQALRLSLESADEINLRKEGERAGDCEDPLVQKIFDYFGVKVPPEPPINLLNQILSDQGNQESSNPTKRIAEVARVVVDSSSSSKKAMELLKEGSRSLVRIVSSLISNWRIETSRTSLVLAGGLLQSEVYQLTLINDLVSAGINFGHVQAVPQPALMAAKYLLGKCGWD</sequence>
<dbReference type="SUPFAM" id="SSF53067">
    <property type="entry name" value="Actin-like ATPase domain"/>
    <property type="match status" value="2"/>
</dbReference>
<dbReference type="InterPro" id="IPR002731">
    <property type="entry name" value="ATPase_BadF"/>
</dbReference>
<dbReference type="GO" id="GO:0030246">
    <property type="term" value="F:carbohydrate binding"/>
    <property type="evidence" value="ECO:0007669"/>
    <property type="project" value="TreeGrafter"/>
</dbReference>
<comment type="caution">
    <text evidence="8">The sequence shown here is derived from an EMBL/GenBank/DDBJ whole genome shotgun (WGS) entry which is preliminary data.</text>
</comment>
<dbReference type="GO" id="GO:0019899">
    <property type="term" value="F:enzyme binding"/>
    <property type="evidence" value="ECO:0007669"/>
    <property type="project" value="TreeGrafter"/>
</dbReference>
<dbReference type="Gene3D" id="3.40.50.10490">
    <property type="entry name" value="Glucose-6-phosphate isomerase like protein, domain 1"/>
    <property type="match status" value="1"/>
</dbReference>
<keyword evidence="4" id="KW-0456">Lyase</keyword>
<comment type="similarity">
    <text evidence="1">Belongs to the eukaryotic-type N-acetylglucosamine kinase family.</text>
</comment>
<dbReference type="InterPro" id="IPR040190">
    <property type="entry name" value="MURQ/GCKR"/>
</dbReference>
<feature type="domain" description="SIS" evidence="7">
    <location>
        <begin position="59"/>
        <end position="225"/>
    </location>
</feature>
<dbReference type="InterPro" id="IPR005486">
    <property type="entry name" value="Glucokinase_regulatory_CS"/>
</dbReference>
<evidence type="ECO:0000256" key="4">
    <source>
        <dbReference type="ARBA" id="ARBA00023239"/>
    </source>
</evidence>
<keyword evidence="5" id="KW-0119">Carbohydrate metabolism</keyword>
<dbReference type="InterPro" id="IPR001347">
    <property type="entry name" value="SIS_dom"/>
</dbReference>
<dbReference type="CDD" id="cd05007">
    <property type="entry name" value="SIS_Etherase"/>
    <property type="match status" value="1"/>
</dbReference>